<keyword evidence="2" id="KW-0645">Protease</keyword>
<dbReference type="EMBL" id="CP067089">
    <property type="protein sequence ID" value="QQO09435.1"/>
    <property type="molecule type" value="Genomic_DNA"/>
</dbReference>
<dbReference type="PANTHER" id="PTHR46112">
    <property type="entry name" value="AMINOPEPTIDASE"/>
    <property type="match status" value="1"/>
</dbReference>
<keyword evidence="2" id="KW-0031">Aminopeptidase</keyword>
<keyword evidence="3" id="KW-1185">Reference proteome</keyword>
<dbReference type="InterPro" id="IPR000994">
    <property type="entry name" value="Pept_M24"/>
</dbReference>
<dbReference type="SUPFAM" id="SSF55920">
    <property type="entry name" value="Creatinase/aminopeptidase"/>
    <property type="match status" value="1"/>
</dbReference>
<evidence type="ECO:0000313" key="2">
    <source>
        <dbReference type="EMBL" id="QQO09435.1"/>
    </source>
</evidence>
<dbReference type="Proteomes" id="UP000595917">
    <property type="component" value="Chromosome"/>
</dbReference>
<dbReference type="AlphaFoldDB" id="A0A7T7XN66"/>
<dbReference type="InterPro" id="IPR050659">
    <property type="entry name" value="Peptidase_M24B"/>
</dbReference>
<dbReference type="Gene3D" id="3.90.230.10">
    <property type="entry name" value="Creatinase/methionine aminopeptidase superfamily"/>
    <property type="match status" value="1"/>
</dbReference>
<keyword evidence="2" id="KW-0378">Hydrolase</keyword>
<gene>
    <name evidence="2" type="ORF">JFL75_00490</name>
</gene>
<accession>A0A7T7XN66</accession>
<dbReference type="RefSeq" id="WP_215626738.1">
    <property type="nucleotide sequence ID" value="NZ_CP067089.2"/>
</dbReference>
<evidence type="ECO:0000259" key="1">
    <source>
        <dbReference type="Pfam" id="PF00557"/>
    </source>
</evidence>
<sequence>MNSCYEARRERIYDWMAQEGIALVMFEDTEGRRDTSIRWMTGHPGDALLFLAVDKRSLLVPWDINMAKLLADTDMVVPYTEFERSSVTAIRSAAEYFKIPFGSRIEIPSVTPYVVFLKYVEALMDFDVVCREWGATEEVAELRAVKDSAELEIYETASSITNEVITLLEGEFKSGGLKTETDVALFIEAEARKRGCEGTGFETIAAGPSRSFGIHAFPTYTGGPFGGQGLSVLDFGLKYKGYTTDVTITVAKGPLTKPQETMLAMVEKAYTLALEMVKDGVYTRDIAVAVDNFFRKSKKAMPHALGHGIGLQAHEAPAVRSRQDNQWQLRPGMIITLEPGLYDPEHGGCRLENDVLLTESGPRVLTKAAIVRL</sequence>
<dbReference type="Pfam" id="PF00557">
    <property type="entry name" value="Peptidase_M24"/>
    <property type="match status" value="1"/>
</dbReference>
<dbReference type="GO" id="GO:0004177">
    <property type="term" value="F:aminopeptidase activity"/>
    <property type="evidence" value="ECO:0007669"/>
    <property type="project" value="UniProtKB-KW"/>
</dbReference>
<feature type="domain" description="Peptidase M24" evidence="1">
    <location>
        <begin position="154"/>
        <end position="359"/>
    </location>
</feature>
<organism evidence="2 3">
    <name type="scientific">Breznakiella homolactica</name>
    <dbReference type="NCBI Taxonomy" id="2798577"/>
    <lineage>
        <taxon>Bacteria</taxon>
        <taxon>Pseudomonadati</taxon>
        <taxon>Spirochaetota</taxon>
        <taxon>Spirochaetia</taxon>
        <taxon>Spirochaetales</taxon>
        <taxon>Breznakiellaceae</taxon>
        <taxon>Breznakiella</taxon>
    </lineage>
</organism>
<proteinExistence type="predicted"/>
<dbReference type="PANTHER" id="PTHR46112:SF2">
    <property type="entry name" value="XAA-PRO AMINOPEPTIDASE P-RELATED"/>
    <property type="match status" value="1"/>
</dbReference>
<dbReference type="KEGG" id="bhc:JFL75_00490"/>
<dbReference type="InterPro" id="IPR036005">
    <property type="entry name" value="Creatinase/aminopeptidase-like"/>
</dbReference>
<protein>
    <submittedName>
        <fullName evidence="2">Aminopeptidase P family protein</fullName>
    </submittedName>
</protein>
<reference evidence="2" key="1">
    <citation type="submission" date="2021-01" db="EMBL/GenBank/DDBJ databases">
        <title>Description of Breznakiella homolactica.</title>
        <authorList>
            <person name="Song Y."/>
            <person name="Brune A."/>
        </authorList>
    </citation>
    <scope>NUCLEOTIDE SEQUENCE</scope>
    <source>
        <strain evidence="2">RmG30</strain>
    </source>
</reference>
<name>A0A7T7XN66_9SPIR</name>
<evidence type="ECO:0000313" key="3">
    <source>
        <dbReference type="Proteomes" id="UP000595917"/>
    </source>
</evidence>